<name>A0A0H2R6U2_9AGAM</name>
<dbReference type="Proteomes" id="UP000053477">
    <property type="component" value="Unassembled WGS sequence"/>
</dbReference>
<accession>A0A0H2R6U2</accession>
<sequence length="72" mass="8572">MRDIQTSNSVVERREFRSRMNLGSRIDSLLKTEPGQDAIWTSKRVFLVTSCRSIRYPRRKIPQDSFKVLREE</sequence>
<evidence type="ECO:0000313" key="1">
    <source>
        <dbReference type="EMBL" id="KLO07525.1"/>
    </source>
</evidence>
<proteinExistence type="predicted"/>
<dbReference type="InParanoid" id="A0A0H2R6U2"/>
<evidence type="ECO:0000313" key="2">
    <source>
        <dbReference type="Proteomes" id="UP000053477"/>
    </source>
</evidence>
<dbReference type="EMBL" id="KQ086134">
    <property type="protein sequence ID" value="KLO07525.1"/>
    <property type="molecule type" value="Genomic_DNA"/>
</dbReference>
<keyword evidence="2" id="KW-1185">Reference proteome</keyword>
<dbReference type="AlphaFoldDB" id="A0A0H2R6U2"/>
<reference evidence="1 2" key="1">
    <citation type="submission" date="2015-04" db="EMBL/GenBank/DDBJ databases">
        <title>Complete genome sequence of Schizopora paradoxa KUC8140, a cosmopolitan wood degrader in East Asia.</title>
        <authorList>
            <consortium name="DOE Joint Genome Institute"/>
            <person name="Min B."/>
            <person name="Park H."/>
            <person name="Jang Y."/>
            <person name="Kim J.-J."/>
            <person name="Kim K.H."/>
            <person name="Pangilinan J."/>
            <person name="Lipzen A."/>
            <person name="Riley R."/>
            <person name="Grigoriev I.V."/>
            <person name="Spatafora J.W."/>
            <person name="Choi I.-G."/>
        </authorList>
    </citation>
    <scope>NUCLEOTIDE SEQUENCE [LARGE SCALE GENOMIC DNA]</scope>
    <source>
        <strain evidence="1 2">KUC8140</strain>
    </source>
</reference>
<gene>
    <name evidence="1" type="ORF">SCHPADRAFT_644970</name>
</gene>
<protein>
    <submittedName>
        <fullName evidence="1">Uncharacterized protein</fullName>
    </submittedName>
</protein>
<organism evidence="1 2">
    <name type="scientific">Schizopora paradoxa</name>
    <dbReference type="NCBI Taxonomy" id="27342"/>
    <lineage>
        <taxon>Eukaryota</taxon>
        <taxon>Fungi</taxon>
        <taxon>Dikarya</taxon>
        <taxon>Basidiomycota</taxon>
        <taxon>Agaricomycotina</taxon>
        <taxon>Agaricomycetes</taxon>
        <taxon>Hymenochaetales</taxon>
        <taxon>Schizoporaceae</taxon>
        <taxon>Schizopora</taxon>
    </lineage>
</organism>